<dbReference type="PANTHER" id="PTHR47178:SF5">
    <property type="entry name" value="FAD-BINDING DOMAIN-CONTAINING PROTEIN"/>
    <property type="match status" value="1"/>
</dbReference>
<dbReference type="GO" id="GO:0071949">
    <property type="term" value="F:FAD binding"/>
    <property type="evidence" value="ECO:0007669"/>
    <property type="project" value="InterPro"/>
</dbReference>
<comment type="caution">
    <text evidence="8">The sequence shown here is derived from an EMBL/GenBank/DDBJ whole genome shotgun (WGS) entry which is preliminary data.</text>
</comment>
<evidence type="ECO:0000256" key="3">
    <source>
        <dbReference type="ARBA" id="ARBA00022827"/>
    </source>
</evidence>
<dbReference type="Pfam" id="PF13450">
    <property type="entry name" value="NAD_binding_8"/>
    <property type="match status" value="1"/>
</dbReference>
<dbReference type="GO" id="GO:0004497">
    <property type="term" value="F:monooxygenase activity"/>
    <property type="evidence" value="ECO:0007669"/>
    <property type="project" value="UniProtKB-KW"/>
</dbReference>
<protein>
    <recommendedName>
        <fullName evidence="7">FAD-binding domain-containing protein</fullName>
    </recommendedName>
</protein>
<feature type="domain" description="FAD-binding" evidence="7">
    <location>
        <begin position="278"/>
        <end position="363"/>
    </location>
</feature>
<feature type="compositionally biased region" description="Gly residues" evidence="6">
    <location>
        <begin position="98"/>
        <end position="107"/>
    </location>
</feature>
<dbReference type="Proteomes" id="UP001337655">
    <property type="component" value="Unassembled WGS sequence"/>
</dbReference>
<dbReference type="GeneID" id="89924140"/>
<comment type="cofactor">
    <cofactor evidence="1">
        <name>FAD</name>
        <dbReference type="ChEBI" id="CHEBI:57692"/>
    </cofactor>
</comment>
<evidence type="ECO:0000256" key="5">
    <source>
        <dbReference type="ARBA" id="ARBA00023033"/>
    </source>
</evidence>
<keyword evidence="9" id="KW-1185">Reference proteome</keyword>
<evidence type="ECO:0000256" key="6">
    <source>
        <dbReference type="SAM" id="MobiDB-lite"/>
    </source>
</evidence>
<evidence type="ECO:0000313" key="9">
    <source>
        <dbReference type="Proteomes" id="UP001337655"/>
    </source>
</evidence>
<dbReference type="PANTHER" id="PTHR47178">
    <property type="entry name" value="MONOOXYGENASE, FAD-BINDING"/>
    <property type="match status" value="1"/>
</dbReference>
<evidence type="ECO:0000256" key="2">
    <source>
        <dbReference type="ARBA" id="ARBA00022630"/>
    </source>
</evidence>
<keyword evidence="3" id="KW-0274">FAD</keyword>
<organism evidence="8 9">
    <name type="scientific">Saxophila tyrrhenica</name>
    <dbReference type="NCBI Taxonomy" id="1690608"/>
    <lineage>
        <taxon>Eukaryota</taxon>
        <taxon>Fungi</taxon>
        <taxon>Dikarya</taxon>
        <taxon>Ascomycota</taxon>
        <taxon>Pezizomycotina</taxon>
        <taxon>Dothideomycetes</taxon>
        <taxon>Dothideomycetidae</taxon>
        <taxon>Mycosphaerellales</taxon>
        <taxon>Extremaceae</taxon>
        <taxon>Saxophila</taxon>
    </lineage>
</organism>
<keyword evidence="5" id="KW-0503">Monooxygenase</keyword>
<reference evidence="8 9" key="1">
    <citation type="submission" date="2023-08" db="EMBL/GenBank/DDBJ databases">
        <title>Black Yeasts Isolated from many extreme environments.</title>
        <authorList>
            <person name="Coleine C."/>
            <person name="Stajich J.E."/>
            <person name="Selbmann L."/>
        </authorList>
    </citation>
    <scope>NUCLEOTIDE SEQUENCE [LARGE SCALE GENOMIC DNA]</scope>
    <source>
        <strain evidence="8 9">CCFEE 5935</strain>
    </source>
</reference>
<dbReference type="Gene3D" id="3.50.50.60">
    <property type="entry name" value="FAD/NAD(P)-binding domain"/>
    <property type="match status" value="1"/>
</dbReference>
<dbReference type="PRINTS" id="PR00420">
    <property type="entry name" value="RNGMNOXGNASE"/>
</dbReference>
<keyword evidence="2" id="KW-0285">Flavoprotein</keyword>
<dbReference type="AlphaFoldDB" id="A0AAV9PJX1"/>
<dbReference type="SUPFAM" id="SSF51905">
    <property type="entry name" value="FAD/NAD(P)-binding domain"/>
    <property type="match status" value="1"/>
</dbReference>
<keyword evidence="4" id="KW-0560">Oxidoreductase</keyword>
<name>A0AAV9PJX1_9PEZI</name>
<evidence type="ECO:0000313" key="8">
    <source>
        <dbReference type="EMBL" id="KAK5172673.1"/>
    </source>
</evidence>
<dbReference type="RefSeq" id="XP_064661391.1">
    <property type="nucleotide sequence ID" value="XM_064800052.1"/>
</dbReference>
<proteinExistence type="predicted"/>
<evidence type="ECO:0000259" key="7">
    <source>
        <dbReference type="Pfam" id="PF01494"/>
    </source>
</evidence>
<dbReference type="Pfam" id="PF01494">
    <property type="entry name" value="FAD_binding_3"/>
    <property type="match status" value="1"/>
</dbReference>
<gene>
    <name evidence="8" type="ORF">LTR77_002793</name>
</gene>
<sequence>MADQKPILISGAGLSGLLLAHSLKSKNIPFLIFERDESIAARAQGYRLRISSDGINALKEVLTEAEYNHLQQGTSQTGGGGIHNLDAVSGEPAPSKPGEGGGKGPGLGGDVLGVSRGWLRQCLFEGQEDAIQWDKKAVGYSVSNSGVKLKFADGSESSEGSLLIGADGPQSAITKQLTDGKVRAYDTGARMIHGQTPARAYRGLGDGDGGTLGLITNVRPGSLEDGDVELGWVFVGSPGAFALPEDQLYGVGKVAADLSRRLTANWHEKFHPIFEQQNDAEAAFLKMWTAHPDGIPEWSNDPRVTIMGDSCHTTTPAGGVGANIALRDAAFIGRLLGQAGGWREGLTSEYEKEMRVYASENVKMSFETASQRFNITDLK</sequence>
<accession>A0AAV9PJX1</accession>
<feature type="region of interest" description="Disordered" evidence="6">
    <location>
        <begin position="72"/>
        <end position="107"/>
    </location>
</feature>
<evidence type="ECO:0000256" key="1">
    <source>
        <dbReference type="ARBA" id="ARBA00001974"/>
    </source>
</evidence>
<evidence type="ECO:0000256" key="4">
    <source>
        <dbReference type="ARBA" id="ARBA00023002"/>
    </source>
</evidence>
<dbReference type="InterPro" id="IPR036188">
    <property type="entry name" value="FAD/NAD-bd_sf"/>
</dbReference>
<dbReference type="EMBL" id="JAVRRT010000004">
    <property type="protein sequence ID" value="KAK5172673.1"/>
    <property type="molecule type" value="Genomic_DNA"/>
</dbReference>
<dbReference type="InterPro" id="IPR002938">
    <property type="entry name" value="FAD-bd"/>
</dbReference>